<evidence type="ECO:0000259" key="6">
    <source>
        <dbReference type="Pfam" id="PF01593"/>
    </source>
</evidence>
<dbReference type="InterPro" id="IPR036188">
    <property type="entry name" value="FAD/NAD-bd_sf"/>
</dbReference>
<sequence length="490" mass="54032">MDGSVVIIGSGLGGLECGYILARHGFKVTVLEQSDRIGGCLQTFVRGRALFDTGFHYVGGLGDGEPLNRLFSYFGLMALPWKRLDPECSDEVVIGGKSYPFACGHVRFAERLSEHFPHQKENILKYTSFLKNVGDHIFDAFTCRDTFSMDLFSRSAYGFLKETISDPLLRQVLSGTSLKMELDAESLPLYVFAQIHNSYISSAWRLLGGGSQIADSLAEDIRAMGGEIRTDAKVTAIIEAGGRAAKVEVNGGETLDADWIISDIHPSATLALVEESAAFRNIYRRRISALQNTYGMFTANIRLKPGTLKYVNRNIFIHDQDTDLWRPVSGKTGSVMVNWPVPYDGSEDAISLDLLTPMRWEEVAKWSGCPVGHRGEDYVEFKRLKTDRCVAMAETVIPGLRDAIDRVYTSTPLSYGSYLADPDGTAYGLKKDWRSPMTTVLSPKTPLPGLLLTGQNLNLHGMLGVSVTSLFTCAEILGIDEMRNIISVPL</sequence>
<evidence type="ECO:0000256" key="1">
    <source>
        <dbReference type="ARBA" id="ARBA00022630"/>
    </source>
</evidence>
<dbReference type="Proteomes" id="UP000823757">
    <property type="component" value="Unassembled WGS sequence"/>
</dbReference>
<name>A0A9D9IP90_9BACT</name>
<comment type="caution">
    <text evidence="7">The sequence shown here is derived from an EMBL/GenBank/DDBJ whole genome shotgun (WGS) entry which is preliminary data.</text>
</comment>
<gene>
    <name evidence="7" type="ORF">IAB91_08145</name>
</gene>
<dbReference type="GO" id="GO:0016491">
    <property type="term" value="F:oxidoreductase activity"/>
    <property type="evidence" value="ECO:0007669"/>
    <property type="project" value="InterPro"/>
</dbReference>
<reference evidence="7" key="1">
    <citation type="submission" date="2020-10" db="EMBL/GenBank/DDBJ databases">
        <authorList>
            <person name="Gilroy R."/>
        </authorList>
    </citation>
    <scope>NUCLEOTIDE SEQUENCE</scope>
    <source>
        <strain evidence="7">B1-13419</strain>
    </source>
</reference>
<evidence type="ECO:0000313" key="8">
    <source>
        <dbReference type="Proteomes" id="UP000823757"/>
    </source>
</evidence>
<proteinExistence type="predicted"/>
<keyword evidence="5" id="KW-0520">NAD</keyword>
<evidence type="ECO:0000256" key="3">
    <source>
        <dbReference type="ARBA" id="ARBA00022827"/>
    </source>
</evidence>
<accession>A0A9D9IP90</accession>
<dbReference type="EMBL" id="JADIMD010000120">
    <property type="protein sequence ID" value="MBO8475243.1"/>
    <property type="molecule type" value="Genomic_DNA"/>
</dbReference>
<evidence type="ECO:0000256" key="4">
    <source>
        <dbReference type="ARBA" id="ARBA00022857"/>
    </source>
</evidence>
<dbReference type="PANTHER" id="PTHR46091">
    <property type="entry name" value="BLR7054 PROTEIN"/>
    <property type="match status" value="1"/>
</dbReference>
<keyword evidence="2" id="KW-0732">Signal</keyword>
<evidence type="ECO:0000313" key="7">
    <source>
        <dbReference type="EMBL" id="MBO8475243.1"/>
    </source>
</evidence>
<dbReference type="SUPFAM" id="SSF51905">
    <property type="entry name" value="FAD/NAD(P)-binding domain"/>
    <property type="match status" value="1"/>
</dbReference>
<dbReference type="InterPro" id="IPR052206">
    <property type="entry name" value="Retinol_saturase"/>
</dbReference>
<organism evidence="7 8">
    <name type="scientific">Candidatus Cryptobacteroides faecigallinarum</name>
    <dbReference type="NCBI Taxonomy" id="2840763"/>
    <lineage>
        <taxon>Bacteria</taxon>
        <taxon>Pseudomonadati</taxon>
        <taxon>Bacteroidota</taxon>
        <taxon>Bacteroidia</taxon>
        <taxon>Bacteroidales</taxon>
        <taxon>Candidatus Cryptobacteroides</taxon>
    </lineage>
</organism>
<protein>
    <submittedName>
        <fullName evidence="7">NAD(P)/FAD-dependent oxidoreductase</fullName>
    </submittedName>
</protein>
<keyword evidence="1" id="KW-0285">Flavoprotein</keyword>
<keyword evidence="3" id="KW-0274">FAD</keyword>
<dbReference type="AlphaFoldDB" id="A0A9D9IP90"/>
<dbReference type="PANTHER" id="PTHR46091:SF3">
    <property type="entry name" value="AMINE OXIDASE DOMAIN-CONTAINING PROTEIN"/>
    <property type="match status" value="1"/>
</dbReference>
<dbReference type="InterPro" id="IPR002937">
    <property type="entry name" value="Amino_oxidase"/>
</dbReference>
<feature type="domain" description="Amine oxidase" evidence="6">
    <location>
        <begin position="12"/>
        <end position="266"/>
    </location>
</feature>
<reference evidence="7" key="2">
    <citation type="journal article" date="2021" name="PeerJ">
        <title>Extensive microbial diversity within the chicken gut microbiome revealed by metagenomics and culture.</title>
        <authorList>
            <person name="Gilroy R."/>
            <person name="Ravi A."/>
            <person name="Getino M."/>
            <person name="Pursley I."/>
            <person name="Horton D.L."/>
            <person name="Alikhan N.F."/>
            <person name="Baker D."/>
            <person name="Gharbi K."/>
            <person name="Hall N."/>
            <person name="Watson M."/>
            <person name="Adriaenssens E.M."/>
            <person name="Foster-Nyarko E."/>
            <person name="Jarju S."/>
            <person name="Secka A."/>
            <person name="Antonio M."/>
            <person name="Oren A."/>
            <person name="Chaudhuri R.R."/>
            <person name="La Ragione R."/>
            <person name="Hildebrand F."/>
            <person name="Pallen M.J."/>
        </authorList>
    </citation>
    <scope>NUCLEOTIDE SEQUENCE</scope>
    <source>
        <strain evidence="7">B1-13419</strain>
    </source>
</reference>
<dbReference type="Pfam" id="PF01593">
    <property type="entry name" value="Amino_oxidase"/>
    <property type="match status" value="1"/>
</dbReference>
<keyword evidence="4" id="KW-0521">NADP</keyword>
<dbReference type="Gene3D" id="3.50.50.60">
    <property type="entry name" value="FAD/NAD(P)-binding domain"/>
    <property type="match status" value="2"/>
</dbReference>
<evidence type="ECO:0000256" key="5">
    <source>
        <dbReference type="ARBA" id="ARBA00023027"/>
    </source>
</evidence>
<evidence type="ECO:0000256" key="2">
    <source>
        <dbReference type="ARBA" id="ARBA00022729"/>
    </source>
</evidence>